<dbReference type="Pfam" id="PF00313">
    <property type="entry name" value="CSD"/>
    <property type="match status" value="1"/>
</dbReference>
<dbReference type="PANTHER" id="PTHR12962:SF1">
    <property type="entry name" value="COLD SHOCK DOMAIN-CONTAINING PROTEIN CG9705"/>
    <property type="match status" value="1"/>
</dbReference>
<keyword evidence="1" id="KW-0597">Phosphoprotein</keyword>
<dbReference type="InterPro" id="IPR002059">
    <property type="entry name" value="CSP_DNA-bd"/>
</dbReference>
<dbReference type="Gene3D" id="2.40.50.140">
    <property type="entry name" value="Nucleic acid-binding proteins"/>
    <property type="match status" value="1"/>
</dbReference>
<dbReference type="GO" id="GO:0005829">
    <property type="term" value="C:cytosol"/>
    <property type="evidence" value="ECO:0007669"/>
    <property type="project" value="UniProtKB-ARBA"/>
</dbReference>
<evidence type="ECO:0000256" key="3">
    <source>
        <dbReference type="SAM" id="MobiDB-lite"/>
    </source>
</evidence>
<evidence type="ECO:0000313" key="6">
    <source>
        <dbReference type="EMBL" id="MBB2496212.1"/>
    </source>
</evidence>
<dbReference type="InterPro" id="IPR012340">
    <property type="entry name" value="NA-bd_OB-fold"/>
</dbReference>
<feature type="domain" description="CSD" evidence="5">
    <location>
        <begin position="2"/>
        <end position="66"/>
    </location>
</feature>
<evidence type="ECO:0000256" key="1">
    <source>
        <dbReference type="ARBA" id="ARBA00022553"/>
    </source>
</evidence>
<feature type="transmembrane region" description="Helical" evidence="4">
    <location>
        <begin position="203"/>
        <end position="221"/>
    </location>
</feature>
<feature type="region of interest" description="Disordered" evidence="3">
    <location>
        <begin position="69"/>
        <end position="106"/>
    </location>
</feature>
<dbReference type="PROSITE" id="PS00352">
    <property type="entry name" value="CSD_1"/>
    <property type="match status" value="1"/>
</dbReference>
<proteinExistence type="predicted"/>
<dbReference type="Pfam" id="PF06961">
    <property type="entry name" value="DUF1294"/>
    <property type="match status" value="1"/>
</dbReference>
<keyword evidence="4" id="KW-0812">Transmembrane</keyword>
<keyword evidence="4" id="KW-1133">Transmembrane helix</keyword>
<name>A0A7W4LN52_9GAMM</name>
<evidence type="ECO:0000256" key="4">
    <source>
        <dbReference type="SAM" id="Phobius"/>
    </source>
</evidence>
<gene>
    <name evidence="6" type="ORF">H3H51_14370</name>
</gene>
<feature type="transmembrane region" description="Helical" evidence="4">
    <location>
        <begin position="113"/>
        <end position="134"/>
    </location>
</feature>
<comment type="caution">
    <text evidence="6">The sequence shown here is derived from an EMBL/GenBank/DDBJ whole genome shotgun (WGS) entry which is preliminary data.</text>
</comment>
<feature type="transmembrane region" description="Helical" evidence="4">
    <location>
        <begin position="140"/>
        <end position="159"/>
    </location>
</feature>
<dbReference type="PANTHER" id="PTHR12962">
    <property type="entry name" value="CALCIUM-REGULATED HEAT STABLE PROTEIN CRHSP-24-RELATED"/>
    <property type="match status" value="1"/>
</dbReference>
<dbReference type="EMBL" id="JACJUD010000004">
    <property type="protein sequence ID" value="MBB2496212.1"/>
    <property type="molecule type" value="Genomic_DNA"/>
</dbReference>
<comment type="subcellular location">
    <subcellularLocation>
        <location evidence="2">Cytoplasm</location>
    </subcellularLocation>
</comment>
<dbReference type="InterPro" id="IPR010718">
    <property type="entry name" value="DUF1294"/>
</dbReference>
<dbReference type="InterPro" id="IPR019844">
    <property type="entry name" value="CSD_CS"/>
</dbReference>
<organism evidence="6 7">
    <name type="scientific">Aquipseudomonas ullengensis</name>
    <dbReference type="NCBI Taxonomy" id="2759166"/>
    <lineage>
        <taxon>Bacteria</taxon>
        <taxon>Pseudomonadati</taxon>
        <taxon>Pseudomonadota</taxon>
        <taxon>Gammaproteobacteria</taxon>
        <taxon>Pseudomonadales</taxon>
        <taxon>Pseudomonadaceae</taxon>
        <taxon>Aquipseudomonas</taxon>
    </lineage>
</organism>
<keyword evidence="4" id="KW-0472">Membrane</keyword>
<accession>A0A7W4LN52</accession>
<dbReference type="AlphaFoldDB" id="A0A7W4LN52"/>
<dbReference type="RefSeq" id="WP_183089890.1">
    <property type="nucleotide sequence ID" value="NZ_JACJUD010000004.1"/>
</dbReference>
<dbReference type="PROSITE" id="PS51857">
    <property type="entry name" value="CSD_2"/>
    <property type="match status" value="1"/>
</dbReference>
<sequence>MEQRGVLRSWNDDKGFGFITPERGGEDVFVHISAMRGDQRPQVGQPVLFLAGKDGQGRLRAEHMRGEGLSLDRPAIRRKPKPTGSAKPAPPKAAPRQPARPARQEPSTGIQALPLKLLVLAGLCLLPLLGALQLLRDNGAIWALGVYPLLSLISFLQYWNDKQSAQKGRWRTPENTLHITELLGGWPGALVAQQVFRHKTRKLSFQVVCWAIVLLHQAFWIDHLLLGGRYFGAWLPH</sequence>
<dbReference type="SUPFAM" id="SSF50249">
    <property type="entry name" value="Nucleic acid-binding proteins"/>
    <property type="match status" value="1"/>
</dbReference>
<dbReference type="CDD" id="cd04458">
    <property type="entry name" value="CSP_CDS"/>
    <property type="match status" value="1"/>
</dbReference>
<dbReference type="InterPro" id="IPR011129">
    <property type="entry name" value="CSD"/>
</dbReference>
<keyword evidence="7" id="KW-1185">Reference proteome</keyword>
<dbReference type="Proteomes" id="UP000542720">
    <property type="component" value="Unassembled WGS sequence"/>
</dbReference>
<reference evidence="6 7" key="1">
    <citation type="submission" date="2020-08" db="EMBL/GenBank/DDBJ databases">
        <authorList>
            <person name="Kim C.M."/>
        </authorList>
    </citation>
    <scope>NUCLEOTIDE SEQUENCE [LARGE SCALE GENOMIC DNA]</scope>
    <source>
        <strain evidence="6 7">UL070</strain>
    </source>
</reference>
<evidence type="ECO:0000256" key="2">
    <source>
        <dbReference type="RuleBase" id="RU000408"/>
    </source>
</evidence>
<evidence type="ECO:0000259" key="5">
    <source>
        <dbReference type="PROSITE" id="PS51857"/>
    </source>
</evidence>
<dbReference type="SMART" id="SM00357">
    <property type="entry name" value="CSP"/>
    <property type="match status" value="1"/>
</dbReference>
<protein>
    <submittedName>
        <fullName evidence="6">DUF1294 domain-containing protein</fullName>
    </submittedName>
</protein>
<evidence type="ECO:0000313" key="7">
    <source>
        <dbReference type="Proteomes" id="UP000542720"/>
    </source>
</evidence>
<dbReference type="InterPro" id="IPR052069">
    <property type="entry name" value="Ca-reg_mRNA-binding_domain"/>
</dbReference>
<dbReference type="GO" id="GO:0003730">
    <property type="term" value="F:mRNA 3'-UTR binding"/>
    <property type="evidence" value="ECO:0007669"/>
    <property type="project" value="TreeGrafter"/>
</dbReference>
<dbReference type="GO" id="GO:0043488">
    <property type="term" value="P:regulation of mRNA stability"/>
    <property type="evidence" value="ECO:0007669"/>
    <property type="project" value="TreeGrafter"/>
</dbReference>